<dbReference type="Proteomes" id="UP000198403">
    <property type="component" value="Unassembled WGS sequence"/>
</dbReference>
<dbReference type="NCBIfam" id="TIGR04255">
    <property type="entry name" value="sporadTIGR04255"/>
    <property type="match status" value="1"/>
</dbReference>
<proteinExistence type="predicted"/>
<dbReference type="EMBL" id="FZNO01000014">
    <property type="protein sequence ID" value="SNR59726.1"/>
    <property type="molecule type" value="Genomic_DNA"/>
</dbReference>
<evidence type="ECO:0000313" key="1">
    <source>
        <dbReference type="EMBL" id="SNR59726.1"/>
    </source>
</evidence>
<dbReference type="OrthoDB" id="7107919at2"/>
<reference evidence="1 2" key="1">
    <citation type="submission" date="2017-06" db="EMBL/GenBank/DDBJ databases">
        <authorList>
            <person name="Kim H.J."/>
            <person name="Triplett B.A."/>
        </authorList>
    </citation>
    <scope>NUCLEOTIDE SEQUENCE [LARGE SCALE GENOMIC DNA]</scope>
    <source>
        <strain evidence="1 2">DSM 44272</strain>
    </source>
</reference>
<accession>A0A238XL23</accession>
<evidence type="ECO:0000313" key="2">
    <source>
        <dbReference type="Proteomes" id="UP000198403"/>
    </source>
</evidence>
<sequence length="281" mass="30939">MSEETGPLAGLPPADRTLLVRPPLELAILEVRFRAEGADVAPEVALQARDRLASLGHSYARMEEAQEGRIEIQMQPGAAPMSQVQQVARGWQLNATDGTGHITLLPGSVALQTTRYERWSRTLNPVLEALMTVTEELLAPALVERIGLRYVDRFTDPEARTPASWRERIHPDLLGAVLHPVFGQHVRGAQQQLELNLGPAQGALLRHGPFLDLAVSGAISYLVDIDVYDAEASRFRSADLVTRAEVLNRTAASLFQATVTADYLRTLQRAQDDDRIEETTP</sequence>
<organism evidence="1 2">
    <name type="scientific">Blastococcus mobilis</name>
    <dbReference type="NCBI Taxonomy" id="1938746"/>
    <lineage>
        <taxon>Bacteria</taxon>
        <taxon>Bacillati</taxon>
        <taxon>Actinomycetota</taxon>
        <taxon>Actinomycetes</taxon>
        <taxon>Geodermatophilales</taxon>
        <taxon>Geodermatophilaceae</taxon>
        <taxon>Blastococcus</taxon>
    </lineage>
</organism>
<gene>
    <name evidence="1" type="ORF">SAMN06272737_114104</name>
</gene>
<dbReference type="InterPro" id="IPR026349">
    <property type="entry name" value="CHP04255"/>
</dbReference>
<protein>
    <submittedName>
        <fullName evidence="1">TIGR04255 family protein</fullName>
    </submittedName>
</protein>
<keyword evidence="2" id="KW-1185">Reference proteome</keyword>
<name>A0A238XL23_9ACTN</name>
<dbReference type="AlphaFoldDB" id="A0A238XL23"/>
<dbReference type="RefSeq" id="WP_141137504.1">
    <property type="nucleotide sequence ID" value="NZ_FZNO01000014.1"/>
</dbReference>